<dbReference type="InterPro" id="IPR001466">
    <property type="entry name" value="Beta-lactam-related"/>
</dbReference>
<dbReference type="Proteomes" id="UP000231501">
    <property type="component" value="Unassembled WGS sequence"/>
</dbReference>
<dbReference type="InterPro" id="IPR012338">
    <property type="entry name" value="Beta-lactam/transpept-like"/>
</dbReference>
<feature type="signal peptide" evidence="1">
    <location>
        <begin position="1"/>
        <end position="22"/>
    </location>
</feature>
<dbReference type="SUPFAM" id="SSF56601">
    <property type="entry name" value="beta-lactamase/transpeptidase-like"/>
    <property type="match status" value="1"/>
</dbReference>
<organism evidence="3 4">
    <name type="scientific">Roseateles chitinivorans</name>
    <dbReference type="NCBI Taxonomy" id="2917965"/>
    <lineage>
        <taxon>Bacteria</taxon>
        <taxon>Pseudomonadati</taxon>
        <taxon>Pseudomonadota</taxon>
        <taxon>Betaproteobacteria</taxon>
        <taxon>Burkholderiales</taxon>
        <taxon>Sphaerotilaceae</taxon>
        <taxon>Roseateles</taxon>
    </lineage>
</organism>
<keyword evidence="4" id="KW-1185">Reference proteome</keyword>
<dbReference type="RefSeq" id="WP_099863183.1">
    <property type="nucleotide sequence ID" value="NZ_PEOG01000060.1"/>
</dbReference>
<evidence type="ECO:0000259" key="2">
    <source>
        <dbReference type="Pfam" id="PF00144"/>
    </source>
</evidence>
<evidence type="ECO:0000313" key="3">
    <source>
        <dbReference type="EMBL" id="PIM51567.1"/>
    </source>
</evidence>
<comment type="caution">
    <text evidence="3">The sequence shown here is derived from an EMBL/GenBank/DDBJ whole genome shotgun (WGS) entry which is preliminary data.</text>
</comment>
<dbReference type="PANTHER" id="PTHR43283">
    <property type="entry name" value="BETA-LACTAMASE-RELATED"/>
    <property type="match status" value="1"/>
</dbReference>
<name>A0A2G9C598_9BURK</name>
<dbReference type="InterPro" id="IPR006311">
    <property type="entry name" value="TAT_signal"/>
</dbReference>
<reference evidence="3 4" key="1">
    <citation type="submission" date="2017-11" db="EMBL/GenBank/DDBJ databases">
        <title>Draft genome sequence of Mitsuaria sp. HWN-4.</title>
        <authorList>
            <person name="Gundlapally S.R."/>
        </authorList>
    </citation>
    <scope>NUCLEOTIDE SEQUENCE [LARGE SCALE GENOMIC DNA]</scope>
    <source>
        <strain evidence="3 4">HWN-4</strain>
    </source>
</reference>
<dbReference type="PANTHER" id="PTHR43283:SF3">
    <property type="entry name" value="BETA-LACTAMASE FAMILY PROTEIN (AFU_ORTHOLOGUE AFUA_5G07500)"/>
    <property type="match status" value="1"/>
</dbReference>
<accession>A0A2G9C598</accession>
<dbReference type="PROSITE" id="PS51318">
    <property type="entry name" value="TAT"/>
    <property type="match status" value="1"/>
</dbReference>
<dbReference type="GO" id="GO:0016787">
    <property type="term" value="F:hydrolase activity"/>
    <property type="evidence" value="ECO:0007669"/>
    <property type="project" value="UniProtKB-KW"/>
</dbReference>
<dbReference type="AlphaFoldDB" id="A0A2G9C598"/>
<keyword evidence="3" id="KW-0378">Hydrolase</keyword>
<feature type="chain" id="PRO_5013909987" evidence="1">
    <location>
        <begin position="23"/>
        <end position="415"/>
    </location>
</feature>
<evidence type="ECO:0000256" key="1">
    <source>
        <dbReference type="SAM" id="SignalP"/>
    </source>
</evidence>
<evidence type="ECO:0000313" key="4">
    <source>
        <dbReference type="Proteomes" id="UP000231501"/>
    </source>
</evidence>
<dbReference type="OrthoDB" id="9801061at2"/>
<dbReference type="EMBL" id="PEOG01000060">
    <property type="protein sequence ID" value="PIM51567.1"/>
    <property type="molecule type" value="Genomic_DNA"/>
</dbReference>
<keyword evidence="1" id="KW-0732">Signal</keyword>
<proteinExistence type="predicted"/>
<dbReference type="Gene3D" id="3.40.710.10">
    <property type="entry name" value="DD-peptidase/beta-lactamase superfamily"/>
    <property type="match status" value="1"/>
</dbReference>
<feature type="domain" description="Beta-lactamase-related" evidence="2">
    <location>
        <begin position="52"/>
        <end position="411"/>
    </location>
</feature>
<protein>
    <submittedName>
        <fullName evidence="3">Serine hydrolase</fullName>
    </submittedName>
</protein>
<dbReference type="Pfam" id="PF00144">
    <property type="entry name" value="Beta-lactamase"/>
    <property type="match status" value="1"/>
</dbReference>
<dbReference type="InterPro" id="IPR050789">
    <property type="entry name" value="Diverse_Enzym_Activities"/>
</dbReference>
<gene>
    <name evidence="3" type="ORF">CS062_19200</name>
</gene>
<sequence>MTQVPSRRRVLGAALAAPAVVAAAPAPSATATAPILRLSPGLPGSELSPRRIDQALRRMVADGRAAGVSALVWQGGAERYFGAYGQADVEAKRPMARDTLARIWSMTKPVASVALMRLWDAGRFRLEDPLALYLPEFKSMRVHADDGRGERPAERPVLVRDVLLHTAGLTYAMEDGPADRAFRAASPFERAADLAAFSRAVAALPLRHEPGTAWHYGTSTDIVARLVEALAEEPFDAHVRRHVLRPLGLRETDWTAPVELKHRMAATYRLPADGKPEREPDQPFTFASGGAGLIGPIDDYLRFARMLLGEGALDGVRLLRPATVRLMLVDHLDPAITQRHFMTSPGMGFGLGGSVRTAPPLPDEPPGAVGEFSWGGAASTLFWIDPANQLAVVFFAQKLPFDDALHRDLRRAVYG</sequence>